<feature type="compositionally biased region" description="Low complexity" evidence="1">
    <location>
        <begin position="169"/>
        <end position="186"/>
    </location>
</feature>
<feature type="region of interest" description="Disordered" evidence="1">
    <location>
        <begin position="1"/>
        <end position="33"/>
    </location>
</feature>
<evidence type="ECO:0000313" key="2">
    <source>
        <dbReference type="EMBL" id="KAF9948076.1"/>
    </source>
</evidence>
<protein>
    <submittedName>
        <fullName evidence="2">Calcium channel protein</fullName>
    </submittedName>
</protein>
<gene>
    <name evidence="2" type="primary">CCH1_4</name>
    <name evidence="2" type="ORF">BGZ65_008321</name>
</gene>
<feature type="region of interest" description="Disordered" evidence="1">
    <location>
        <begin position="159"/>
        <end position="186"/>
    </location>
</feature>
<dbReference type="EMBL" id="JAAAHW010007471">
    <property type="protein sequence ID" value="KAF9948076.1"/>
    <property type="molecule type" value="Genomic_DNA"/>
</dbReference>
<evidence type="ECO:0000256" key="1">
    <source>
        <dbReference type="SAM" id="MobiDB-lite"/>
    </source>
</evidence>
<dbReference type="Proteomes" id="UP000749646">
    <property type="component" value="Unassembled WGS sequence"/>
</dbReference>
<dbReference type="AlphaFoldDB" id="A0A9P6IUK7"/>
<name>A0A9P6IUK7_9FUNG</name>
<evidence type="ECO:0000313" key="3">
    <source>
        <dbReference type="Proteomes" id="UP000749646"/>
    </source>
</evidence>
<proteinExistence type="predicted"/>
<accession>A0A9P6IUK7</accession>
<reference evidence="2" key="1">
    <citation type="journal article" date="2020" name="Fungal Divers.">
        <title>Resolving the Mortierellaceae phylogeny through synthesis of multi-gene phylogenetics and phylogenomics.</title>
        <authorList>
            <person name="Vandepol N."/>
            <person name="Liber J."/>
            <person name="Desiro A."/>
            <person name="Na H."/>
            <person name="Kennedy M."/>
            <person name="Barry K."/>
            <person name="Grigoriev I.V."/>
            <person name="Miller A.N."/>
            <person name="O'Donnell K."/>
            <person name="Stajich J.E."/>
            <person name="Bonito G."/>
        </authorList>
    </citation>
    <scope>NUCLEOTIDE SEQUENCE</scope>
    <source>
        <strain evidence="2">MES-2147</strain>
    </source>
</reference>
<sequence>MSGRHGAESSSKAAPVTASESEPTSAEEKRSLDPRLDLQGLQQALSRIDRAEVHERRKVYNLVYKEALATCTARGISFHSILNILSFTIVDTTQALGMDEFLKRNERVKEIRAAVARETIHNLLLTIIARRNFVKQRRAKQNSRQRPEVPRIVIDTSIGNERGFRPDTSPMLTSSPSGRSSLSPSPKLDFSKGHSNYLLDDDISPLGGGFSLNPRLSVGSNDSNGWDFYEYAKMMGFIDTEGRHWPKR</sequence>
<comment type="caution">
    <text evidence="2">The sequence shown here is derived from an EMBL/GenBank/DDBJ whole genome shotgun (WGS) entry which is preliminary data.</text>
</comment>
<organism evidence="2 3">
    <name type="scientific">Modicella reniformis</name>
    <dbReference type="NCBI Taxonomy" id="1440133"/>
    <lineage>
        <taxon>Eukaryota</taxon>
        <taxon>Fungi</taxon>
        <taxon>Fungi incertae sedis</taxon>
        <taxon>Mucoromycota</taxon>
        <taxon>Mortierellomycotina</taxon>
        <taxon>Mortierellomycetes</taxon>
        <taxon>Mortierellales</taxon>
        <taxon>Mortierellaceae</taxon>
        <taxon>Modicella</taxon>
    </lineage>
</organism>
<keyword evidence="3" id="KW-1185">Reference proteome</keyword>